<gene>
    <name evidence="2" type="ORF">A2112_02710</name>
</gene>
<name>A0A1F7WMZ9_9BACT</name>
<accession>A0A1F7WMZ9</accession>
<dbReference type="AlphaFoldDB" id="A0A1F7WMZ9"/>
<feature type="region of interest" description="Disordered" evidence="1">
    <location>
        <begin position="107"/>
        <end position="132"/>
    </location>
</feature>
<evidence type="ECO:0000313" key="3">
    <source>
        <dbReference type="Proteomes" id="UP000177091"/>
    </source>
</evidence>
<dbReference type="EMBL" id="MGFK01000017">
    <property type="protein sequence ID" value="OGM04212.1"/>
    <property type="molecule type" value="Genomic_DNA"/>
</dbReference>
<sequence length="152" mass="16246">MTAPIVKGVAKSAQQIAQQAAKQIVLEPFEVAKSAAKQVGGVEGGTPPPQNQVPQIPRATEAEIKNLGEKDKSVSTSRYQSLQKEIAEIGRRRVEKDIEAKQIEEARAASAGGNTQALVEPVAKRSRNPIKGMAKKLSDLGKRAEIRMPPSG</sequence>
<evidence type="ECO:0000313" key="2">
    <source>
        <dbReference type="EMBL" id="OGM04212.1"/>
    </source>
</evidence>
<proteinExistence type="predicted"/>
<protein>
    <submittedName>
        <fullName evidence="2">Uncharacterized protein</fullName>
    </submittedName>
</protein>
<evidence type="ECO:0000256" key="1">
    <source>
        <dbReference type="SAM" id="MobiDB-lite"/>
    </source>
</evidence>
<dbReference type="Proteomes" id="UP000177091">
    <property type="component" value="Unassembled WGS sequence"/>
</dbReference>
<organism evidence="2 3">
    <name type="scientific">Candidatus Woesebacteria bacterium GWA1_42_12</name>
    <dbReference type="NCBI Taxonomy" id="1802472"/>
    <lineage>
        <taxon>Bacteria</taxon>
        <taxon>Candidatus Woeseibacteriota</taxon>
    </lineage>
</organism>
<reference evidence="2 3" key="1">
    <citation type="journal article" date="2016" name="Nat. Commun.">
        <title>Thousands of microbial genomes shed light on interconnected biogeochemical processes in an aquifer system.</title>
        <authorList>
            <person name="Anantharaman K."/>
            <person name="Brown C.T."/>
            <person name="Hug L.A."/>
            <person name="Sharon I."/>
            <person name="Castelle C.J."/>
            <person name="Probst A.J."/>
            <person name="Thomas B.C."/>
            <person name="Singh A."/>
            <person name="Wilkins M.J."/>
            <person name="Karaoz U."/>
            <person name="Brodie E.L."/>
            <person name="Williams K.H."/>
            <person name="Hubbard S.S."/>
            <person name="Banfield J.F."/>
        </authorList>
    </citation>
    <scope>NUCLEOTIDE SEQUENCE [LARGE SCALE GENOMIC DNA]</scope>
</reference>
<comment type="caution">
    <text evidence="2">The sequence shown here is derived from an EMBL/GenBank/DDBJ whole genome shotgun (WGS) entry which is preliminary data.</text>
</comment>